<dbReference type="EMBL" id="MFBQ01000001">
    <property type="protein sequence ID" value="OGE05574.1"/>
    <property type="molecule type" value="Genomic_DNA"/>
</dbReference>
<sequence>MAYQLSRLAASKKIAQRVVSLHKHFVPYVHEDGPAFTDGSGEARQHHAHVLSLTALFVYFQVFVFLTIGFYFVRATLPQILGTASYSADQIIALTNQKRAENGLPALSINGNLAAAAGAKASDMLAVNYWAHNSPSGRTPWSFISGAGYKYITAGENLARDFSDAGSVVGAWMNSPTHRSNILDGNFAEVGVAVVSGSLQGKEGILVVQMFGGGVSQVPQAVASPGPSVEPTTIAQAPQVAAPVATTATVLASRQFSVAKVASLGLIGFIFALFALEVLITVRRVDLTVRSSAVAHLGILGFVLLALWYAVQGAVI</sequence>
<feature type="transmembrane region" description="Helical" evidence="1">
    <location>
        <begin position="50"/>
        <end position="73"/>
    </location>
</feature>
<dbReference type="InterPro" id="IPR014044">
    <property type="entry name" value="CAP_dom"/>
</dbReference>
<dbReference type="SUPFAM" id="SSF55797">
    <property type="entry name" value="PR-1-like"/>
    <property type="match status" value="1"/>
</dbReference>
<dbReference type="Gene3D" id="3.40.33.10">
    <property type="entry name" value="CAP"/>
    <property type="match status" value="1"/>
</dbReference>
<dbReference type="InterPro" id="IPR035940">
    <property type="entry name" value="CAP_sf"/>
</dbReference>
<organism evidence="3 4">
    <name type="scientific">Candidatus Curtissbacteria bacterium RIFCSPLOWO2_01_FULL_41_18</name>
    <dbReference type="NCBI Taxonomy" id="1797727"/>
    <lineage>
        <taxon>Bacteria</taxon>
        <taxon>Candidatus Curtissiibacteriota</taxon>
    </lineage>
</organism>
<dbReference type="CDD" id="cd05379">
    <property type="entry name" value="CAP_bacterial"/>
    <property type="match status" value="1"/>
</dbReference>
<keyword evidence="1" id="KW-1133">Transmembrane helix</keyword>
<dbReference type="Pfam" id="PF00188">
    <property type="entry name" value="CAP"/>
    <property type="match status" value="1"/>
</dbReference>
<name>A0A1F5HN86_9BACT</name>
<evidence type="ECO:0000313" key="4">
    <source>
        <dbReference type="Proteomes" id="UP000176780"/>
    </source>
</evidence>
<evidence type="ECO:0000256" key="1">
    <source>
        <dbReference type="SAM" id="Phobius"/>
    </source>
</evidence>
<feature type="transmembrane region" description="Helical" evidence="1">
    <location>
        <begin position="294"/>
        <end position="311"/>
    </location>
</feature>
<dbReference type="PANTHER" id="PTHR31157:SF1">
    <property type="entry name" value="SCP DOMAIN-CONTAINING PROTEIN"/>
    <property type="match status" value="1"/>
</dbReference>
<feature type="domain" description="SCP" evidence="2">
    <location>
        <begin position="93"/>
        <end position="210"/>
    </location>
</feature>
<comment type="caution">
    <text evidence="3">The sequence shown here is derived from an EMBL/GenBank/DDBJ whole genome shotgun (WGS) entry which is preliminary data.</text>
</comment>
<reference evidence="3 4" key="1">
    <citation type="journal article" date="2016" name="Nat. Commun.">
        <title>Thousands of microbial genomes shed light on interconnected biogeochemical processes in an aquifer system.</title>
        <authorList>
            <person name="Anantharaman K."/>
            <person name="Brown C.T."/>
            <person name="Hug L.A."/>
            <person name="Sharon I."/>
            <person name="Castelle C.J."/>
            <person name="Probst A.J."/>
            <person name="Thomas B.C."/>
            <person name="Singh A."/>
            <person name="Wilkins M.J."/>
            <person name="Karaoz U."/>
            <person name="Brodie E.L."/>
            <person name="Williams K.H."/>
            <person name="Hubbard S.S."/>
            <person name="Banfield J.F."/>
        </authorList>
    </citation>
    <scope>NUCLEOTIDE SEQUENCE [LARGE SCALE GENOMIC DNA]</scope>
</reference>
<protein>
    <recommendedName>
        <fullName evidence="2">SCP domain-containing protein</fullName>
    </recommendedName>
</protein>
<accession>A0A1F5HN86</accession>
<dbReference type="STRING" id="1797727.A3B51_00965"/>
<evidence type="ECO:0000313" key="3">
    <source>
        <dbReference type="EMBL" id="OGE05574.1"/>
    </source>
</evidence>
<dbReference type="PANTHER" id="PTHR31157">
    <property type="entry name" value="SCP DOMAIN-CONTAINING PROTEIN"/>
    <property type="match status" value="1"/>
</dbReference>
<keyword evidence="1" id="KW-0812">Transmembrane</keyword>
<dbReference type="Proteomes" id="UP000176780">
    <property type="component" value="Unassembled WGS sequence"/>
</dbReference>
<evidence type="ECO:0000259" key="2">
    <source>
        <dbReference type="Pfam" id="PF00188"/>
    </source>
</evidence>
<feature type="transmembrane region" description="Helical" evidence="1">
    <location>
        <begin position="261"/>
        <end position="282"/>
    </location>
</feature>
<proteinExistence type="predicted"/>
<dbReference type="AlphaFoldDB" id="A0A1F5HN86"/>
<gene>
    <name evidence="3" type="ORF">A3B51_00965</name>
</gene>
<keyword evidence="1" id="KW-0472">Membrane</keyword>